<feature type="compositionally biased region" description="Basic and acidic residues" evidence="1">
    <location>
        <begin position="134"/>
        <end position="144"/>
    </location>
</feature>
<feature type="compositionally biased region" description="Acidic residues" evidence="1">
    <location>
        <begin position="151"/>
        <end position="178"/>
    </location>
</feature>
<reference evidence="2" key="1">
    <citation type="submission" date="2022-08" db="EMBL/GenBank/DDBJ databases">
        <authorList>
            <consortium name="DOE Joint Genome Institute"/>
            <person name="Min B."/>
            <person name="Riley R."/>
            <person name="Sierra-Patev S."/>
            <person name="Naranjo-Ortiz M."/>
            <person name="Looney B."/>
            <person name="Konkel Z."/>
            <person name="Slot J.C."/>
            <person name="Sakamoto Y."/>
            <person name="Steenwyk J.L."/>
            <person name="Rokas A."/>
            <person name="Carro J."/>
            <person name="Camarero S."/>
            <person name="Ferreira P."/>
            <person name="Molpeceres G."/>
            <person name="Ruiz-Duenas F.J."/>
            <person name="Serrano A."/>
            <person name="Henrissat B."/>
            <person name="Drula E."/>
            <person name="Hughes K.W."/>
            <person name="Mata J.L."/>
            <person name="Ishikawa N.K."/>
            <person name="Vargas-Isla R."/>
            <person name="Ushijima S."/>
            <person name="Smith C.A."/>
            <person name="Ahrendt S."/>
            <person name="Andreopoulos W."/>
            <person name="He G."/>
            <person name="Labutti K."/>
            <person name="Lipzen A."/>
            <person name="Ng V."/>
            <person name="Sandor L."/>
            <person name="Barry K."/>
            <person name="Martinez A.T."/>
            <person name="Xiao Y."/>
            <person name="Gibbons J.G."/>
            <person name="Terashima K."/>
            <person name="Hibbett D.S."/>
            <person name="Grigoriev I.V."/>
        </authorList>
    </citation>
    <scope>NUCLEOTIDE SEQUENCE</scope>
    <source>
        <strain evidence="2">TFB9207</strain>
    </source>
</reference>
<dbReference type="AlphaFoldDB" id="A0AA38NVH8"/>
<dbReference type="EMBL" id="MU807510">
    <property type="protein sequence ID" value="KAJ3831393.1"/>
    <property type="molecule type" value="Genomic_DNA"/>
</dbReference>
<keyword evidence="3" id="KW-1185">Reference proteome</keyword>
<proteinExistence type="predicted"/>
<sequence length="317" mass="36620">MSSRPHPPRPAGRSPFVRPQTHQLDTPPSSQAPPRMIARAPPTSNTATPQSNNEDSPQVPQQLTKRKYDQFKEKAAQEKLNRKYNVLDPFIKAGKYWCFLINPVNNIKSTINLGISKDYKAQIALQREERRLQRQAERQREAERLGVNITELEDDLPQEDDSEEDDDLDDLDDSITSDEQDRLETHKRRRIDDYSKFLSTFPKLTKRLLETVQNKDIETFNACVGVIHEMHDGIQRRNSSVLKDRVLQWIPKIWHLKTKENKGEFPFPETGRVDKSSRGVENKIIALLLCPHKRMKDAFGKSSTAHTKYVSLSVHFS</sequence>
<comment type="caution">
    <text evidence="2">The sequence shown here is derived from an EMBL/GenBank/DDBJ whole genome shotgun (WGS) entry which is preliminary data.</text>
</comment>
<feature type="compositionally biased region" description="Polar residues" evidence="1">
    <location>
        <begin position="20"/>
        <end position="29"/>
    </location>
</feature>
<dbReference type="Proteomes" id="UP001163846">
    <property type="component" value="Unassembled WGS sequence"/>
</dbReference>
<feature type="compositionally biased region" description="Polar residues" evidence="1">
    <location>
        <begin position="42"/>
        <end position="62"/>
    </location>
</feature>
<gene>
    <name evidence="2" type="ORF">F5878DRAFT_667602</name>
</gene>
<evidence type="ECO:0000313" key="3">
    <source>
        <dbReference type="Proteomes" id="UP001163846"/>
    </source>
</evidence>
<feature type="region of interest" description="Disordered" evidence="1">
    <location>
        <begin position="134"/>
        <end position="185"/>
    </location>
</feature>
<evidence type="ECO:0000256" key="1">
    <source>
        <dbReference type="SAM" id="MobiDB-lite"/>
    </source>
</evidence>
<organism evidence="2 3">
    <name type="scientific">Lentinula raphanica</name>
    <dbReference type="NCBI Taxonomy" id="153919"/>
    <lineage>
        <taxon>Eukaryota</taxon>
        <taxon>Fungi</taxon>
        <taxon>Dikarya</taxon>
        <taxon>Basidiomycota</taxon>
        <taxon>Agaricomycotina</taxon>
        <taxon>Agaricomycetes</taxon>
        <taxon>Agaricomycetidae</taxon>
        <taxon>Agaricales</taxon>
        <taxon>Marasmiineae</taxon>
        <taxon>Omphalotaceae</taxon>
        <taxon>Lentinula</taxon>
    </lineage>
</organism>
<evidence type="ECO:0000313" key="2">
    <source>
        <dbReference type="EMBL" id="KAJ3831393.1"/>
    </source>
</evidence>
<name>A0AA38NVH8_9AGAR</name>
<protein>
    <submittedName>
        <fullName evidence="2">Uncharacterized protein</fullName>
    </submittedName>
</protein>
<accession>A0AA38NVH8</accession>
<feature type="region of interest" description="Disordered" evidence="1">
    <location>
        <begin position="1"/>
        <end position="62"/>
    </location>
</feature>